<dbReference type="InterPro" id="IPR005561">
    <property type="entry name" value="ANTAR"/>
</dbReference>
<evidence type="ECO:0000256" key="2">
    <source>
        <dbReference type="ARBA" id="ARBA00023163"/>
    </source>
</evidence>
<dbReference type="Pfam" id="PF13185">
    <property type="entry name" value="GAF_2"/>
    <property type="match status" value="1"/>
</dbReference>
<evidence type="ECO:0000313" key="4">
    <source>
        <dbReference type="EMBL" id="MCT2587947.1"/>
    </source>
</evidence>
<evidence type="ECO:0000313" key="5">
    <source>
        <dbReference type="Proteomes" id="UP001156441"/>
    </source>
</evidence>
<dbReference type="Gene3D" id="3.30.450.40">
    <property type="match status" value="1"/>
</dbReference>
<dbReference type="Proteomes" id="UP001156441">
    <property type="component" value="Unassembled WGS sequence"/>
</dbReference>
<evidence type="ECO:0000256" key="1">
    <source>
        <dbReference type="ARBA" id="ARBA00023015"/>
    </source>
</evidence>
<proteinExistence type="predicted"/>
<dbReference type="Gene3D" id="1.10.10.10">
    <property type="entry name" value="Winged helix-like DNA-binding domain superfamily/Winged helix DNA-binding domain"/>
    <property type="match status" value="1"/>
</dbReference>
<protein>
    <submittedName>
        <fullName evidence="4">GAF and ANTAR domain-containing protein</fullName>
    </submittedName>
</protein>
<dbReference type="PROSITE" id="PS50921">
    <property type="entry name" value="ANTAR"/>
    <property type="match status" value="1"/>
</dbReference>
<organism evidence="4 5">
    <name type="scientific">Actinophytocola gossypii</name>
    <dbReference type="NCBI Taxonomy" id="2812003"/>
    <lineage>
        <taxon>Bacteria</taxon>
        <taxon>Bacillati</taxon>
        <taxon>Actinomycetota</taxon>
        <taxon>Actinomycetes</taxon>
        <taxon>Pseudonocardiales</taxon>
        <taxon>Pseudonocardiaceae</taxon>
    </lineage>
</organism>
<accession>A0ABT2JJ93</accession>
<reference evidence="4 5" key="1">
    <citation type="submission" date="2021-02" db="EMBL/GenBank/DDBJ databases">
        <title>Actinophytocola xerophila sp. nov., isolated from soil of cotton cropping field.</title>
        <authorList>
            <person name="Huang R."/>
            <person name="Chen X."/>
            <person name="Ge X."/>
            <person name="Liu W."/>
        </authorList>
    </citation>
    <scope>NUCLEOTIDE SEQUENCE [LARGE SCALE GENOMIC DNA]</scope>
    <source>
        <strain evidence="4 5">S1-96</strain>
    </source>
</reference>
<dbReference type="InterPro" id="IPR036388">
    <property type="entry name" value="WH-like_DNA-bd_sf"/>
</dbReference>
<sequence length="227" mass="24097">MVDDFDLAEFLHMLVDHCVDLLDVDAAGVLLSDQRGGLRMAAASSEKSELLEVFAAETAGGPCVECVRTGEVVASADLTADADRWPRYAAAAEACGFRAVHALPMRLRRDVIGALSLLNGEPDGMPVESSQLGQALADVATIGILQQRSIDHAVVLTEQLQTALNSRVIFEQAKGMLAAHSGTMTPEEVFAALRGYARSHHHRLSDLARQVIDGTADVEAITAHGAS</sequence>
<dbReference type="InterPro" id="IPR012074">
    <property type="entry name" value="GAF_ANTAR"/>
</dbReference>
<dbReference type="Pfam" id="PF03861">
    <property type="entry name" value="ANTAR"/>
    <property type="match status" value="1"/>
</dbReference>
<keyword evidence="1" id="KW-0805">Transcription regulation</keyword>
<dbReference type="SUPFAM" id="SSF55781">
    <property type="entry name" value="GAF domain-like"/>
    <property type="match status" value="1"/>
</dbReference>
<dbReference type="InterPro" id="IPR003018">
    <property type="entry name" value="GAF"/>
</dbReference>
<evidence type="ECO:0000259" key="3">
    <source>
        <dbReference type="PROSITE" id="PS50921"/>
    </source>
</evidence>
<dbReference type="SMART" id="SM00065">
    <property type="entry name" value="GAF"/>
    <property type="match status" value="1"/>
</dbReference>
<keyword evidence="2" id="KW-0804">Transcription</keyword>
<comment type="caution">
    <text evidence="4">The sequence shown here is derived from an EMBL/GenBank/DDBJ whole genome shotgun (WGS) entry which is preliminary data.</text>
</comment>
<gene>
    <name evidence="4" type="ORF">JT362_33025</name>
</gene>
<dbReference type="SMART" id="SM01012">
    <property type="entry name" value="ANTAR"/>
    <property type="match status" value="1"/>
</dbReference>
<dbReference type="PIRSF" id="PIRSF036625">
    <property type="entry name" value="GAF_ANTAR"/>
    <property type="match status" value="1"/>
</dbReference>
<name>A0ABT2JJ93_9PSEU</name>
<feature type="domain" description="ANTAR" evidence="3">
    <location>
        <begin position="150"/>
        <end position="212"/>
    </location>
</feature>
<dbReference type="InterPro" id="IPR029016">
    <property type="entry name" value="GAF-like_dom_sf"/>
</dbReference>
<keyword evidence="5" id="KW-1185">Reference proteome</keyword>
<dbReference type="EMBL" id="JAFFZE010000030">
    <property type="protein sequence ID" value="MCT2587947.1"/>
    <property type="molecule type" value="Genomic_DNA"/>
</dbReference>